<comment type="subcellular location">
    <subcellularLocation>
        <location evidence="1 8">Cell membrane</location>
        <topology evidence="1 8">Multi-pass membrane protein</topology>
    </subcellularLocation>
</comment>
<accession>A0ABQ6JS50</accession>
<evidence type="ECO:0000256" key="9">
    <source>
        <dbReference type="SAM" id="Phobius"/>
    </source>
</evidence>
<dbReference type="PRINTS" id="PR00812">
    <property type="entry name" value="BCTERIALGSPF"/>
</dbReference>
<name>A0ABQ6JS50_9MICO</name>
<dbReference type="Proteomes" id="UP001157069">
    <property type="component" value="Unassembled WGS sequence"/>
</dbReference>
<gene>
    <name evidence="11" type="primary">pilC</name>
    <name evidence="11" type="ORF">GCM10025869_16660</name>
</gene>
<proteinExistence type="inferred from homology"/>
<evidence type="ECO:0000259" key="10">
    <source>
        <dbReference type="Pfam" id="PF00482"/>
    </source>
</evidence>
<dbReference type="PANTHER" id="PTHR30012:SF0">
    <property type="entry name" value="TYPE II SECRETION SYSTEM PROTEIN F-RELATED"/>
    <property type="match status" value="1"/>
</dbReference>
<evidence type="ECO:0000256" key="2">
    <source>
        <dbReference type="ARBA" id="ARBA00005745"/>
    </source>
</evidence>
<evidence type="ECO:0000256" key="1">
    <source>
        <dbReference type="ARBA" id="ARBA00004651"/>
    </source>
</evidence>
<dbReference type="InterPro" id="IPR001992">
    <property type="entry name" value="T2SS_GspF/T4SS_PilC_CS"/>
</dbReference>
<comment type="caution">
    <text evidence="11">The sequence shown here is derived from an EMBL/GenBank/DDBJ whole genome shotgun (WGS) entry which is preliminary data.</text>
</comment>
<dbReference type="InterPro" id="IPR042094">
    <property type="entry name" value="T2SS_GspF_sf"/>
</dbReference>
<evidence type="ECO:0000256" key="7">
    <source>
        <dbReference type="ARBA" id="ARBA00023136"/>
    </source>
</evidence>
<organism evidence="11 12">
    <name type="scientific">Homoserinibacter gongjuensis</name>
    <dbReference type="NCBI Taxonomy" id="1162968"/>
    <lineage>
        <taxon>Bacteria</taxon>
        <taxon>Bacillati</taxon>
        <taxon>Actinomycetota</taxon>
        <taxon>Actinomycetes</taxon>
        <taxon>Micrococcales</taxon>
        <taxon>Microbacteriaceae</taxon>
        <taxon>Homoserinibacter</taxon>
    </lineage>
</organism>
<keyword evidence="12" id="KW-1185">Reference proteome</keyword>
<keyword evidence="4" id="KW-1003">Cell membrane</keyword>
<keyword evidence="3 8" id="KW-0813">Transport</keyword>
<dbReference type="PANTHER" id="PTHR30012">
    <property type="entry name" value="GENERAL SECRETION PATHWAY PROTEIN"/>
    <property type="match status" value="1"/>
</dbReference>
<dbReference type="RefSeq" id="WP_284299308.1">
    <property type="nucleotide sequence ID" value="NZ_BSVA01000001.1"/>
</dbReference>
<evidence type="ECO:0000313" key="11">
    <source>
        <dbReference type="EMBL" id="GMA91137.1"/>
    </source>
</evidence>
<feature type="transmembrane region" description="Helical" evidence="9">
    <location>
        <begin position="388"/>
        <end position="412"/>
    </location>
</feature>
<evidence type="ECO:0000256" key="3">
    <source>
        <dbReference type="ARBA" id="ARBA00022448"/>
    </source>
</evidence>
<evidence type="ECO:0000256" key="6">
    <source>
        <dbReference type="ARBA" id="ARBA00022989"/>
    </source>
</evidence>
<comment type="similarity">
    <text evidence="2 8">Belongs to the GSP F family.</text>
</comment>
<dbReference type="InterPro" id="IPR003004">
    <property type="entry name" value="GspF/PilC"/>
</dbReference>
<sequence length="418" mass="44371">MAAGSAAVAAGPRNWEYRGRNNAGKVVKGRLDAPTESAAIDRMRTMGLAPIKVTEAAAGTGLNKEIEFGIGGGVKLKDLAVLSRQAATMVAAGLSLLKTLNILAEQTENKKLRETLGIVARDVEVGAALSDALGKHPRVFPPLMVNMIRAGEIGGFLDGALNTIAVNYEKEAKLRDQIKSAMTYPVMVLIMSLVAVVIMLTFIVPIFQEMFAGMGADLPLPTQMLVWLSQSMVVVVPVGVIAGIAFAVWWNGNKNTERVRKFVDPIKLKLPIFGKLIGKIAITRFCRNLADMVNAGVPILQALSIVGEASGNWVIENASHNIANSVRVGKSLSGPLSEEPVFPPMAAQMISVGEDAGALDTMLSKVADFYDDEVKATTESLTSIIEPLLIAFLGVVVGGMVIALYMPIFSMISVVNGG</sequence>
<evidence type="ECO:0000313" key="12">
    <source>
        <dbReference type="Proteomes" id="UP001157069"/>
    </source>
</evidence>
<feature type="transmembrane region" description="Helical" evidence="9">
    <location>
        <begin position="183"/>
        <end position="207"/>
    </location>
</feature>
<dbReference type="Gene3D" id="1.20.81.30">
    <property type="entry name" value="Type II secretion system (T2SS), domain F"/>
    <property type="match status" value="2"/>
</dbReference>
<keyword evidence="7 9" id="KW-0472">Membrane</keyword>
<dbReference type="EMBL" id="BSVA01000001">
    <property type="protein sequence ID" value="GMA91137.1"/>
    <property type="molecule type" value="Genomic_DNA"/>
</dbReference>
<reference evidence="12" key="1">
    <citation type="journal article" date="2019" name="Int. J. Syst. Evol. Microbiol.">
        <title>The Global Catalogue of Microorganisms (GCM) 10K type strain sequencing project: providing services to taxonomists for standard genome sequencing and annotation.</title>
        <authorList>
            <consortium name="The Broad Institute Genomics Platform"/>
            <consortium name="The Broad Institute Genome Sequencing Center for Infectious Disease"/>
            <person name="Wu L."/>
            <person name="Ma J."/>
        </authorList>
    </citation>
    <scope>NUCLEOTIDE SEQUENCE [LARGE SCALE GENOMIC DNA]</scope>
    <source>
        <strain evidence="12">NBRC 108755</strain>
    </source>
</reference>
<dbReference type="Pfam" id="PF00482">
    <property type="entry name" value="T2SSF"/>
    <property type="match status" value="2"/>
</dbReference>
<evidence type="ECO:0000256" key="8">
    <source>
        <dbReference type="RuleBase" id="RU003923"/>
    </source>
</evidence>
<feature type="domain" description="Type II secretion system protein GspF" evidence="10">
    <location>
        <begin position="285"/>
        <end position="407"/>
    </location>
</feature>
<evidence type="ECO:0000256" key="5">
    <source>
        <dbReference type="ARBA" id="ARBA00022692"/>
    </source>
</evidence>
<feature type="transmembrane region" description="Helical" evidence="9">
    <location>
        <begin position="227"/>
        <end position="250"/>
    </location>
</feature>
<keyword evidence="6 9" id="KW-1133">Transmembrane helix</keyword>
<feature type="domain" description="Type II secretion system protein GspF" evidence="10">
    <location>
        <begin position="83"/>
        <end position="205"/>
    </location>
</feature>
<protein>
    <submittedName>
        <fullName evidence="11">Type II secretion system protein F</fullName>
    </submittedName>
</protein>
<evidence type="ECO:0000256" key="4">
    <source>
        <dbReference type="ARBA" id="ARBA00022475"/>
    </source>
</evidence>
<keyword evidence="5 8" id="KW-0812">Transmembrane</keyword>
<dbReference type="InterPro" id="IPR018076">
    <property type="entry name" value="T2SS_GspF_dom"/>
</dbReference>
<dbReference type="PROSITE" id="PS00874">
    <property type="entry name" value="T2SP_F"/>
    <property type="match status" value="1"/>
</dbReference>